<comment type="caution">
    <text evidence="1">The sequence shown here is derived from an EMBL/GenBank/DDBJ whole genome shotgun (WGS) entry which is preliminary data.</text>
</comment>
<sequence>MLFVTVVNHILEEDARHSILKKIYIVTVKEGQKEQPGVLLIHSQNRSYGCSFSVGSLFRLKRHYNPNQQLGSSGQLNQGPCKRCQVRIPHDAICFKFKHPPEYQLVGYGSPSTGATHRFHAPQFGSCRMGPNDW</sequence>
<organism evidence="1 2">
    <name type="scientific">Canavalia gladiata</name>
    <name type="common">Sword bean</name>
    <name type="synonym">Dolichos gladiatus</name>
    <dbReference type="NCBI Taxonomy" id="3824"/>
    <lineage>
        <taxon>Eukaryota</taxon>
        <taxon>Viridiplantae</taxon>
        <taxon>Streptophyta</taxon>
        <taxon>Embryophyta</taxon>
        <taxon>Tracheophyta</taxon>
        <taxon>Spermatophyta</taxon>
        <taxon>Magnoliopsida</taxon>
        <taxon>eudicotyledons</taxon>
        <taxon>Gunneridae</taxon>
        <taxon>Pentapetalae</taxon>
        <taxon>rosids</taxon>
        <taxon>fabids</taxon>
        <taxon>Fabales</taxon>
        <taxon>Fabaceae</taxon>
        <taxon>Papilionoideae</taxon>
        <taxon>50 kb inversion clade</taxon>
        <taxon>NPAAA clade</taxon>
        <taxon>indigoferoid/millettioid clade</taxon>
        <taxon>Phaseoleae</taxon>
        <taxon>Canavalia</taxon>
    </lineage>
</organism>
<gene>
    <name evidence="1" type="ORF">VNO77_15480</name>
</gene>
<proteinExistence type="predicted"/>
<protein>
    <submittedName>
        <fullName evidence="1">Uncharacterized protein</fullName>
    </submittedName>
</protein>
<dbReference type="EMBL" id="JAYMYQ010000003">
    <property type="protein sequence ID" value="KAK7345077.1"/>
    <property type="molecule type" value="Genomic_DNA"/>
</dbReference>
<name>A0AAN9QRE3_CANGL</name>
<dbReference type="Proteomes" id="UP001367508">
    <property type="component" value="Unassembled WGS sequence"/>
</dbReference>
<dbReference type="AlphaFoldDB" id="A0AAN9QRE3"/>
<reference evidence="1 2" key="1">
    <citation type="submission" date="2024-01" db="EMBL/GenBank/DDBJ databases">
        <title>The genomes of 5 underutilized Papilionoideae crops provide insights into root nodulation and disease resistanc.</title>
        <authorList>
            <person name="Jiang F."/>
        </authorList>
    </citation>
    <scope>NUCLEOTIDE SEQUENCE [LARGE SCALE GENOMIC DNA]</scope>
    <source>
        <strain evidence="1">LVBAO_FW01</strain>
        <tissue evidence="1">Leaves</tissue>
    </source>
</reference>
<evidence type="ECO:0000313" key="1">
    <source>
        <dbReference type="EMBL" id="KAK7345077.1"/>
    </source>
</evidence>
<keyword evidence="2" id="KW-1185">Reference proteome</keyword>
<evidence type="ECO:0000313" key="2">
    <source>
        <dbReference type="Proteomes" id="UP001367508"/>
    </source>
</evidence>
<accession>A0AAN9QRE3</accession>